<feature type="transmembrane region" description="Helical" evidence="5">
    <location>
        <begin position="158"/>
        <end position="180"/>
    </location>
</feature>
<evidence type="ECO:0000256" key="4">
    <source>
        <dbReference type="ARBA" id="ARBA00023136"/>
    </source>
</evidence>
<organism evidence="7 8">
    <name type="scientific">Lysinibacillus piscis</name>
    <dbReference type="NCBI Taxonomy" id="2518931"/>
    <lineage>
        <taxon>Bacteria</taxon>
        <taxon>Bacillati</taxon>
        <taxon>Bacillota</taxon>
        <taxon>Bacilli</taxon>
        <taxon>Bacillales</taxon>
        <taxon>Bacillaceae</taxon>
        <taxon>Lysinibacillus</taxon>
    </lineage>
</organism>
<keyword evidence="3 5" id="KW-1133">Transmembrane helix</keyword>
<keyword evidence="6" id="KW-0175">Coiled coil</keyword>
<evidence type="ECO:0000313" key="8">
    <source>
        <dbReference type="Proteomes" id="UP001065593"/>
    </source>
</evidence>
<dbReference type="Proteomes" id="UP001065593">
    <property type="component" value="Unassembled WGS sequence"/>
</dbReference>
<evidence type="ECO:0000256" key="6">
    <source>
        <dbReference type="SAM" id="Coils"/>
    </source>
</evidence>
<dbReference type="PANTHER" id="PTHR30371">
    <property type="entry name" value="SEC-INDEPENDENT PROTEIN TRANSLOCASE PROTEIN TATC"/>
    <property type="match status" value="1"/>
</dbReference>
<evidence type="ECO:0000256" key="5">
    <source>
        <dbReference type="HAMAP-Rule" id="MF_00902"/>
    </source>
</evidence>
<name>A0ABQ5NPG6_9BACI</name>
<feature type="transmembrane region" description="Helical" evidence="5">
    <location>
        <begin position="66"/>
        <end position="85"/>
    </location>
</feature>
<dbReference type="PROSITE" id="PS01218">
    <property type="entry name" value="TATC"/>
    <property type="match status" value="1"/>
</dbReference>
<dbReference type="Pfam" id="PF00902">
    <property type="entry name" value="TatC"/>
    <property type="match status" value="1"/>
</dbReference>
<evidence type="ECO:0000313" key="7">
    <source>
        <dbReference type="EMBL" id="GLC90212.1"/>
    </source>
</evidence>
<feature type="transmembrane region" description="Helical" evidence="5">
    <location>
        <begin position="106"/>
        <end position="126"/>
    </location>
</feature>
<keyword evidence="8" id="KW-1185">Reference proteome</keyword>
<dbReference type="EMBL" id="BRZA01000007">
    <property type="protein sequence ID" value="GLC90212.1"/>
    <property type="molecule type" value="Genomic_DNA"/>
</dbReference>
<keyword evidence="5" id="KW-1003">Cell membrane</keyword>
<accession>A0ABQ5NPG6</accession>
<dbReference type="RefSeq" id="WP_264990124.1">
    <property type="nucleotide sequence ID" value="NZ_BRZA01000007.1"/>
</dbReference>
<dbReference type="HAMAP" id="MF_00902">
    <property type="entry name" value="TatC"/>
    <property type="match status" value="1"/>
</dbReference>
<dbReference type="InterPro" id="IPR019820">
    <property type="entry name" value="Sec-indep_translocase_CS"/>
</dbReference>
<dbReference type="PRINTS" id="PR01840">
    <property type="entry name" value="TATCFAMILY"/>
</dbReference>
<evidence type="ECO:0000256" key="3">
    <source>
        <dbReference type="ARBA" id="ARBA00022989"/>
    </source>
</evidence>
<dbReference type="NCBIfam" id="TIGR00945">
    <property type="entry name" value="tatC"/>
    <property type="match status" value="1"/>
</dbReference>
<sequence length="273" mass="31755">MNPKDLTIIEHIEELRKRLFIVAVFFALALFGGFFVAKPLIKYLQGTAGDYGITLNVFDVTTPLTIYFQVIFLVAFILSSPLLMYQLWAFVSPGLREVERRATLSYIPYAFLLFLVGLSFSYFWLFPYVMKAMMTLSNEMDFQQTIGIYEYFSFLFKLVIPFGILFQLPIVMLFLSRIGLVTPMLLARIRKYAYFALFVCAAVIAPPELTSHLMVSVPLFVLYEISLMISRIGYRKYLKSEELRLKEEQEAEEKRQIEEALALQQRQIEELNQ</sequence>
<keyword evidence="2 5" id="KW-0812">Transmembrane</keyword>
<comment type="caution">
    <text evidence="5">Lacks conserved residue(s) required for the propagation of feature annotation.</text>
</comment>
<feature type="coiled-coil region" evidence="6">
    <location>
        <begin position="240"/>
        <end position="267"/>
    </location>
</feature>
<protein>
    <recommendedName>
        <fullName evidence="5">Sec-independent protein translocase protein TatC</fullName>
    </recommendedName>
</protein>
<comment type="function">
    <text evidence="5">Part of the twin-arginine translocation (Tat) system that transports large folded proteins containing a characteristic twin-arginine motif in their signal peptide across membranes.</text>
</comment>
<keyword evidence="5" id="KW-0811">Translocation</keyword>
<proteinExistence type="inferred from homology"/>
<dbReference type="PANTHER" id="PTHR30371:SF0">
    <property type="entry name" value="SEC-INDEPENDENT PROTEIN TRANSLOCASE PROTEIN TATC, CHLOROPLASTIC-RELATED"/>
    <property type="match status" value="1"/>
</dbReference>
<evidence type="ECO:0000256" key="2">
    <source>
        <dbReference type="ARBA" id="ARBA00022692"/>
    </source>
</evidence>
<comment type="subcellular location">
    <subcellularLocation>
        <location evidence="5">Cell membrane</location>
        <topology evidence="5">Multi-pass membrane protein</topology>
    </subcellularLocation>
    <subcellularLocation>
        <location evidence="1">Membrane</location>
        <topology evidence="1">Multi-pass membrane protein</topology>
    </subcellularLocation>
</comment>
<comment type="caution">
    <text evidence="7">The sequence shown here is derived from an EMBL/GenBank/DDBJ whole genome shotgun (WGS) entry which is preliminary data.</text>
</comment>
<keyword evidence="5" id="KW-0813">Transport</keyword>
<comment type="subunit">
    <text evidence="5">Forms a complex with TatA.</text>
</comment>
<keyword evidence="4 5" id="KW-0472">Membrane</keyword>
<evidence type="ECO:0000256" key="1">
    <source>
        <dbReference type="ARBA" id="ARBA00004141"/>
    </source>
</evidence>
<comment type="similarity">
    <text evidence="5">Belongs to the TatC family.</text>
</comment>
<reference evidence="7" key="1">
    <citation type="submission" date="2022-08" db="EMBL/GenBank/DDBJ databases">
        <title>Draft genome sequence of Lysinibacillus sp. strain KH24.</title>
        <authorList>
            <person name="Kanbe H."/>
            <person name="Itoh H."/>
        </authorList>
    </citation>
    <scope>NUCLEOTIDE SEQUENCE</scope>
    <source>
        <strain evidence="7">KH24</strain>
    </source>
</reference>
<feature type="transmembrane region" description="Helical" evidence="5">
    <location>
        <begin position="192"/>
        <end position="209"/>
    </location>
</feature>
<feature type="transmembrane region" description="Helical" evidence="5">
    <location>
        <begin position="20"/>
        <end position="41"/>
    </location>
</feature>
<dbReference type="InterPro" id="IPR002033">
    <property type="entry name" value="TatC"/>
</dbReference>
<keyword evidence="5" id="KW-0653">Protein transport</keyword>
<gene>
    <name evidence="7" type="primary">tatC2</name>
    <name evidence="5" type="synonym">tatC</name>
    <name evidence="7" type="ORF">LYSBPC_33390</name>
</gene>